<gene>
    <name evidence="6" type="ORF">CJOHNSTONI_LOCUS3430</name>
</gene>
<keyword evidence="4" id="KW-0812">Transmembrane</keyword>
<sequence length="292" mass="32835">MEKTITSLVCTTILILYLINGFFVDGALMNADNVCPVEEETQELSLQRHEQPVVLHTTRPCWDVSQGFRCKVKTNGTKLSYKALPTKKKRIVYKCCSGYYETQLETCEVCLEGYYGNNCSLHCNCSGNEICDNVVGCCDQLTKPCRIMQSAAVKEYAESRSWLLPALLASLLAVVLLSFGTIFYRRKYRKEKDPDLPTLTYYPNVKELLTHNEIETREFNNPMYKSAIEAIAIKIPDESTAIAKNAQRNSSVIHEYATLDYAVPPSPYEAPLHSTPSPSTRSSGKLGNKENE</sequence>
<protein>
    <recommendedName>
        <fullName evidence="5">EMI domain-containing protein</fullName>
    </recommendedName>
</protein>
<dbReference type="OrthoDB" id="6053916at2759"/>
<keyword evidence="4" id="KW-0472">Membrane</keyword>
<dbReference type="AlphaFoldDB" id="A0A8J2LZN7"/>
<feature type="transmembrane region" description="Helical" evidence="4">
    <location>
        <begin position="162"/>
        <end position="184"/>
    </location>
</feature>
<dbReference type="Proteomes" id="UP000746747">
    <property type="component" value="Unassembled WGS sequence"/>
</dbReference>
<dbReference type="Gene3D" id="2.170.300.10">
    <property type="entry name" value="Tie2 ligand-binding domain superfamily"/>
    <property type="match status" value="1"/>
</dbReference>
<evidence type="ECO:0000313" key="6">
    <source>
        <dbReference type="EMBL" id="CAG9533178.1"/>
    </source>
</evidence>
<evidence type="ECO:0000256" key="1">
    <source>
        <dbReference type="ARBA" id="ARBA00022729"/>
    </source>
</evidence>
<evidence type="ECO:0000259" key="5">
    <source>
        <dbReference type="PROSITE" id="PS51041"/>
    </source>
</evidence>
<dbReference type="InterPro" id="IPR011489">
    <property type="entry name" value="EMI_domain"/>
</dbReference>
<proteinExistence type="predicted"/>
<evidence type="ECO:0000313" key="7">
    <source>
        <dbReference type="Proteomes" id="UP000746747"/>
    </source>
</evidence>
<feature type="domain" description="EMI" evidence="5">
    <location>
        <begin position="31"/>
        <end position="109"/>
    </location>
</feature>
<keyword evidence="4" id="KW-1133">Transmembrane helix</keyword>
<reference evidence="6" key="1">
    <citation type="submission" date="2021-09" db="EMBL/GenBank/DDBJ databases">
        <authorList>
            <consortium name="Pathogen Informatics"/>
        </authorList>
    </citation>
    <scope>NUCLEOTIDE SEQUENCE</scope>
</reference>
<accession>A0A8J2LZN7</accession>
<keyword evidence="7" id="KW-1185">Reference proteome</keyword>
<feature type="region of interest" description="Disordered" evidence="3">
    <location>
        <begin position="267"/>
        <end position="292"/>
    </location>
</feature>
<dbReference type="PROSITE" id="PS51041">
    <property type="entry name" value="EMI"/>
    <property type="match status" value="1"/>
</dbReference>
<organism evidence="6 7">
    <name type="scientific">Cercopithifilaria johnstoni</name>
    <dbReference type="NCBI Taxonomy" id="2874296"/>
    <lineage>
        <taxon>Eukaryota</taxon>
        <taxon>Metazoa</taxon>
        <taxon>Ecdysozoa</taxon>
        <taxon>Nematoda</taxon>
        <taxon>Chromadorea</taxon>
        <taxon>Rhabditida</taxon>
        <taxon>Spirurina</taxon>
        <taxon>Spiruromorpha</taxon>
        <taxon>Filarioidea</taxon>
        <taxon>Onchocercidae</taxon>
        <taxon>Cercopithifilaria</taxon>
    </lineage>
</organism>
<keyword evidence="1" id="KW-0732">Signal</keyword>
<keyword evidence="2" id="KW-1015">Disulfide bond</keyword>
<feature type="compositionally biased region" description="Polar residues" evidence="3">
    <location>
        <begin position="274"/>
        <end position="285"/>
    </location>
</feature>
<dbReference type="EMBL" id="CAKAEH010001231">
    <property type="protein sequence ID" value="CAG9533178.1"/>
    <property type="molecule type" value="Genomic_DNA"/>
</dbReference>
<comment type="caution">
    <text evidence="6">The sequence shown here is derived from an EMBL/GenBank/DDBJ whole genome shotgun (WGS) entry which is preliminary data.</text>
</comment>
<evidence type="ECO:0000256" key="2">
    <source>
        <dbReference type="ARBA" id="ARBA00023157"/>
    </source>
</evidence>
<name>A0A8J2LZN7_9BILA</name>
<evidence type="ECO:0000256" key="3">
    <source>
        <dbReference type="SAM" id="MobiDB-lite"/>
    </source>
</evidence>
<evidence type="ECO:0000256" key="4">
    <source>
        <dbReference type="SAM" id="Phobius"/>
    </source>
</evidence>